<dbReference type="OrthoDB" id="17098at2759"/>
<keyword evidence="6 8" id="KW-1133">Transmembrane helix</keyword>
<keyword evidence="7 8" id="KW-0472">Membrane</keyword>
<evidence type="ECO:0000256" key="4">
    <source>
        <dbReference type="ARBA" id="ARBA00022692"/>
    </source>
</evidence>
<dbReference type="GO" id="GO:0004577">
    <property type="term" value="F:N-acetylglucosaminyldiphosphodolichol N-acetylglucosaminyltransferase activity"/>
    <property type="evidence" value="ECO:0007669"/>
    <property type="project" value="TreeGrafter"/>
</dbReference>
<dbReference type="AlphaFoldDB" id="A0A0R3UNE7"/>
<evidence type="ECO:0000256" key="5">
    <source>
        <dbReference type="ARBA" id="ARBA00022824"/>
    </source>
</evidence>
<comment type="subcellular location">
    <subcellularLocation>
        <location evidence="1">Endoplasmic reticulum membrane</location>
        <topology evidence="1">Single-pass membrane protein</topology>
    </subcellularLocation>
</comment>
<dbReference type="Proteomes" id="UP000267029">
    <property type="component" value="Unassembled WGS sequence"/>
</dbReference>
<gene>
    <name evidence="10" type="ORF">MCOS_LOCUS9321</name>
</gene>
<dbReference type="Gene3D" id="3.40.50.2000">
    <property type="entry name" value="Glycogen Phosphorylase B"/>
    <property type="match status" value="1"/>
</dbReference>
<evidence type="ECO:0000256" key="2">
    <source>
        <dbReference type="ARBA" id="ARBA00009731"/>
    </source>
</evidence>
<accession>A0A0R3UNE7</accession>
<dbReference type="PANTHER" id="PTHR12154:SF4">
    <property type="entry name" value="UDP-N-ACETYLGLUCOSAMINE TRANSFERASE SUBUNIT ALG14 HOMOLOG"/>
    <property type="match status" value="1"/>
</dbReference>
<protein>
    <recommendedName>
        <fullName evidence="3">UDP-N-acetylglucosamine transferase subunit ALG14</fullName>
    </recommendedName>
</protein>
<evidence type="ECO:0000256" key="7">
    <source>
        <dbReference type="ARBA" id="ARBA00023136"/>
    </source>
</evidence>
<organism evidence="10 11">
    <name type="scientific">Mesocestoides corti</name>
    <name type="common">Flatworm</name>
    <dbReference type="NCBI Taxonomy" id="53468"/>
    <lineage>
        <taxon>Eukaryota</taxon>
        <taxon>Metazoa</taxon>
        <taxon>Spiralia</taxon>
        <taxon>Lophotrochozoa</taxon>
        <taxon>Platyhelminthes</taxon>
        <taxon>Cestoda</taxon>
        <taxon>Eucestoda</taxon>
        <taxon>Cyclophyllidea</taxon>
        <taxon>Mesocestoididae</taxon>
        <taxon>Mesocestoides</taxon>
    </lineage>
</organism>
<feature type="transmembrane region" description="Helical" evidence="8">
    <location>
        <begin position="100"/>
        <end position="119"/>
    </location>
</feature>
<dbReference type="InterPro" id="IPR013969">
    <property type="entry name" value="Oligosacch_biosynth_Alg14"/>
</dbReference>
<evidence type="ECO:0000313" key="11">
    <source>
        <dbReference type="Proteomes" id="UP000267029"/>
    </source>
</evidence>
<dbReference type="STRING" id="53468.A0A0R3UNE7"/>
<evidence type="ECO:0000256" key="8">
    <source>
        <dbReference type="SAM" id="Phobius"/>
    </source>
</evidence>
<name>A0A0R3UNE7_MESCO</name>
<dbReference type="Pfam" id="PF08660">
    <property type="entry name" value="Alg14"/>
    <property type="match status" value="1"/>
</dbReference>
<keyword evidence="11" id="KW-1185">Reference proteome</keyword>
<keyword evidence="9" id="KW-0732">Signal</keyword>
<evidence type="ECO:0000256" key="6">
    <source>
        <dbReference type="ARBA" id="ARBA00022989"/>
    </source>
</evidence>
<feature type="signal peptide" evidence="9">
    <location>
        <begin position="1"/>
        <end position="22"/>
    </location>
</feature>
<keyword evidence="4 8" id="KW-0812">Transmembrane</keyword>
<feature type="chain" id="PRO_5030017579" description="UDP-N-acetylglucosamine transferase subunit ALG14" evidence="9">
    <location>
        <begin position="23"/>
        <end position="202"/>
    </location>
</feature>
<dbReference type="GO" id="GO:0043541">
    <property type="term" value="C:UDP-N-acetylglucosamine transferase complex"/>
    <property type="evidence" value="ECO:0007669"/>
    <property type="project" value="TreeGrafter"/>
</dbReference>
<proteinExistence type="inferred from homology"/>
<evidence type="ECO:0000256" key="3">
    <source>
        <dbReference type="ARBA" id="ARBA00017467"/>
    </source>
</evidence>
<evidence type="ECO:0000256" key="9">
    <source>
        <dbReference type="SAM" id="SignalP"/>
    </source>
</evidence>
<sequence>MLLELLCVAVGLIIALLYYVLSLESPNQCCTMVVLGSGGHTAELLSYVSQLPPVYSPRIYVVASTDELSGIKAQALEKDRGADDFFVENLPRAREVGQSYLTSVFTTCIAIVASVLIVLRHRPRLVLCNGPGTCVPICLVAKMAQPFIRGSTTIVFVESVCRTRSLSVSGRLLYHFRVARVIVQWPYLLQAYPRATYLGLLS</sequence>
<comment type="similarity">
    <text evidence="2">Belongs to the ALG14 family.</text>
</comment>
<dbReference type="PANTHER" id="PTHR12154">
    <property type="entry name" value="GLYCOSYL TRANSFERASE-RELATED"/>
    <property type="match status" value="1"/>
</dbReference>
<evidence type="ECO:0000313" key="10">
    <source>
        <dbReference type="EMBL" id="VDD83318.1"/>
    </source>
</evidence>
<keyword evidence="5" id="KW-0256">Endoplasmic reticulum</keyword>
<reference evidence="10 11" key="1">
    <citation type="submission" date="2018-10" db="EMBL/GenBank/DDBJ databases">
        <authorList>
            <consortium name="Pathogen Informatics"/>
        </authorList>
    </citation>
    <scope>NUCLEOTIDE SEQUENCE [LARGE SCALE GENOMIC DNA]</scope>
</reference>
<dbReference type="GO" id="GO:0006488">
    <property type="term" value="P:dolichol-linked oligosaccharide biosynthetic process"/>
    <property type="evidence" value="ECO:0007669"/>
    <property type="project" value="InterPro"/>
</dbReference>
<evidence type="ECO:0000256" key="1">
    <source>
        <dbReference type="ARBA" id="ARBA00004389"/>
    </source>
</evidence>
<dbReference type="EMBL" id="UXSR01005691">
    <property type="protein sequence ID" value="VDD83318.1"/>
    <property type="molecule type" value="Genomic_DNA"/>
</dbReference>